<sequence>MKFLSHIKIQTRIILLVLLPLIAVTYLSIERLSKAKQVQSNMQDVETALDFVNEVSPMIVAFQDERNLVRLYLGPGRPDHPVGQEYKQDAENATQQALAIQQRFTRYINANKTQLKQLPKFGQQVEAVLFSLSQFELVRQVAAKRHKSENAELSKKFGRPIWVLAEFNRIIKLLNNSLNIALSVSTKDEQLGKLANAYGSLMYSSDVAIAINSAIDTAITGTMFVHLYGTIAELDAQLVRTEVLFRQNAPSNVLAYYDKTLKKLPAHEMAFAEYRRVREATKLNLIGKKWPLDAQQWKTNSEAIANAYSQIITMMLQEIETLKNQAVEQANNAVYETTALLIILILAIILVSWAIIFSVSKPLKAMVSQFSELARSKDMTTQLKVEGQDELSELAKAFNDLIASFNNTLTGVKGQADAMNMTTGYVAEAMGQSLQLSESQLQATDSVSVAVNEMTATIQEVSSMAQQTSSAVEKAHDVSVKSAQNAELSRDMMQNLTAELGTTSEVVNALNDEAEQISNVLNVIQGIAEQTNLLALNAAIEAARAGEQGRGFAVVADEVRSLAGRTQESTEQIRQQIESLLNGAEAATNKMRSLQEEGNKAVAVVIESSAAFEVMKSELDSIMQMAVQIATAAEEQTCVSNEINERILAIRDDSEKVASHANSTVKSTESLSSNGSQLEIYINEFQVVARVA</sequence>
<evidence type="ECO:0000256" key="1">
    <source>
        <dbReference type="ARBA" id="ARBA00004370"/>
    </source>
</evidence>
<dbReference type="Pfam" id="PF00015">
    <property type="entry name" value="MCPsignal"/>
    <property type="match status" value="1"/>
</dbReference>
<proteinExistence type="inferred from homology"/>
<feature type="transmembrane region" description="Helical" evidence="5">
    <location>
        <begin position="339"/>
        <end position="359"/>
    </location>
</feature>
<dbReference type="Gene3D" id="1.10.287.950">
    <property type="entry name" value="Methyl-accepting chemotaxis protein"/>
    <property type="match status" value="1"/>
</dbReference>
<dbReference type="PROSITE" id="PS50111">
    <property type="entry name" value="CHEMOTAXIS_TRANSDUC_2"/>
    <property type="match status" value="1"/>
</dbReference>
<dbReference type="RefSeq" id="WP_108604028.1">
    <property type="nucleotide sequence ID" value="NZ_CP026604.1"/>
</dbReference>
<organism evidence="8 9">
    <name type="scientific">Saccharobesus litoralis</name>
    <dbReference type="NCBI Taxonomy" id="2172099"/>
    <lineage>
        <taxon>Bacteria</taxon>
        <taxon>Pseudomonadati</taxon>
        <taxon>Pseudomonadota</taxon>
        <taxon>Gammaproteobacteria</taxon>
        <taxon>Alteromonadales</taxon>
        <taxon>Alteromonadaceae</taxon>
        <taxon>Saccharobesus</taxon>
    </lineage>
</organism>
<dbReference type="PANTHER" id="PTHR32089:SF112">
    <property type="entry name" value="LYSOZYME-LIKE PROTEIN-RELATED"/>
    <property type="match status" value="1"/>
</dbReference>
<dbReference type="SMART" id="SM00304">
    <property type="entry name" value="HAMP"/>
    <property type="match status" value="1"/>
</dbReference>
<dbReference type="Proteomes" id="UP000244441">
    <property type="component" value="Chromosome"/>
</dbReference>
<dbReference type="SMART" id="SM00283">
    <property type="entry name" value="MA"/>
    <property type="match status" value="1"/>
</dbReference>
<evidence type="ECO:0000259" key="6">
    <source>
        <dbReference type="PROSITE" id="PS50111"/>
    </source>
</evidence>
<dbReference type="OrthoDB" id="2489132at2"/>
<keyword evidence="2 4" id="KW-0807">Transducer</keyword>
<keyword evidence="5" id="KW-0472">Membrane</keyword>
<feature type="domain" description="Methyl-accepting transducer" evidence="6">
    <location>
        <begin position="415"/>
        <end position="651"/>
    </location>
</feature>
<dbReference type="InterPro" id="IPR004089">
    <property type="entry name" value="MCPsignal_dom"/>
</dbReference>
<evidence type="ECO:0000256" key="3">
    <source>
        <dbReference type="ARBA" id="ARBA00029447"/>
    </source>
</evidence>
<keyword evidence="5" id="KW-0812">Transmembrane</keyword>
<keyword evidence="9" id="KW-1185">Reference proteome</keyword>
<comment type="subcellular location">
    <subcellularLocation>
        <location evidence="1">Membrane</location>
    </subcellularLocation>
</comment>
<dbReference type="GO" id="GO:0007165">
    <property type="term" value="P:signal transduction"/>
    <property type="evidence" value="ECO:0007669"/>
    <property type="project" value="UniProtKB-KW"/>
</dbReference>
<dbReference type="Pfam" id="PF00672">
    <property type="entry name" value="HAMP"/>
    <property type="match status" value="1"/>
</dbReference>
<comment type="similarity">
    <text evidence="3">Belongs to the methyl-accepting chemotaxis (MCP) protein family.</text>
</comment>
<keyword evidence="5" id="KW-1133">Transmembrane helix</keyword>
<evidence type="ECO:0000313" key="9">
    <source>
        <dbReference type="Proteomes" id="UP000244441"/>
    </source>
</evidence>
<reference evidence="8 9" key="1">
    <citation type="submission" date="2018-01" db="EMBL/GenBank/DDBJ databases">
        <title>Genome sequence of a Cantenovulum-like bacteria.</title>
        <authorList>
            <person name="Tan W.R."/>
            <person name="Lau N.-S."/>
            <person name="Go F."/>
            <person name="Amirul A.-A.A."/>
        </authorList>
    </citation>
    <scope>NUCLEOTIDE SEQUENCE [LARGE SCALE GENOMIC DNA]</scope>
    <source>
        <strain evidence="8 9">CCB-QB4</strain>
    </source>
</reference>
<evidence type="ECO:0000256" key="5">
    <source>
        <dbReference type="SAM" id="Phobius"/>
    </source>
</evidence>
<dbReference type="CDD" id="cd11386">
    <property type="entry name" value="MCP_signal"/>
    <property type="match status" value="1"/>
</dbReference>
<dbReference type="PROSITE" id="PS50885">
    <property type="entry name" value="HAMP"/>
    <property type="match status" value="1"/>
</dbReference>
<protein>
    <recommendedName>
        <fullName evidence="10">Methyl-accepting chemotaxis protein</fullName>
    </recommendedName>
</protein>
<evidence type="ECO:0000256" key="4">
    <source>
        <dbReference type="PROSITE-ProRule" id="PRU00284"/>
    </source>
</evidence>
<evidence type="ECO:0000313" key="8">
    <source>
        <dbReference type="EMBL" id="AWB67963.1"/>
    </source>
</evidence>
<dbReference type="PANTHER" id="PTHR32089">
    <property type="entry name" value="METHYL-ACCEPTING CHEMOTAXIS PROTEIN MCPB"/>
    <property type="match status" value="1"/>
</dbReference>
<evidence type="ECO:0000259" key="7">
    <source>
        <dbReference type="PROSITE" id="PS50885"/>
    </source>
</evidence>
<dbReference type="FunFam" id="1.10.287.950:FF:000001">
    <property type="entry name" value="Methyl-accepting chemotaxis sensory transducer"/>
    <property type="match status" value="1"/>
</dbReference>
<feature type="domain" description="HAMP" evidence="7">
    <location>
        <begin position="357"/>
        <end position="410"/>
    </location>
</feature>
<dbReference type="EMBL" id="CP026604">
    <property type="protein sequence ID" value="AWB67963.1"/>
    <property type="molecule type" value="Genomic_DNA"/>
</dbReference>
<dbReference type="SUPFAM" id="SSF58104">
    <property type="entry name" value="Methyl-accepting chemotaxis protein (MCP) signaling domain"/>
    <property type="match status" value="1"/>
</dbReference>
<dbReference type="KEGG" id="cate:C2869_16720"/>
<gene>
    <name evidence="8" type="ORF">C2869_16720</name>
</gene>
<dbReference type="AlphaFoldDB" id="A0A2S0VUV5"/>
<feature type="transmembrane region" description="Helical" evidence="5">
    <location>
        <begin position="12"/>
        <end position="29"/>
    </location>
</feature>
<evidence type="ECO:0000256" key="2">
    <source>
        <dbReference type="ARBA" id="ARBA00023224"/>
    </source>
</evidence>
<accession>A0A2S0VUV5</accession>
<dbReference type="GO" id="GO:0016020">
    <property type="term" value="C:membrane"/>
    <property type="evidence" value="ECO:0007669"/>
    <property type="project" value="UniProtKB-SubCell"/>
</dbReference>
<evidence type="ECO:0008006" key="10">
    <source>
        <dbReference type="Google" id="ProtNLM"/>
    </source>
</evidence>
<dbReference type="GO" id="GO:0006935">
    <property type="term" value="P:chemotaxis"/>
    <property type="evidence" value="ECO:0007669"/>
    <property type="project" value="UniProtKB-ARBA"/>
</dbReference>
<name>A0A2S0VUV5_9ALTE</name>
<dbReference type="InterPro" id="IPR003660">
    <property type="entry name" value="HAMP_dom"/>
</dbReference>
<dbReference type="CDD" id="cd06225">
    <property type="entry name" value="HAMP"/>
    <property type="match status" value="1"/>
</dbReference>